<dbReference type="InterPro" id="IPR020056">
    <property type="entry name" value="Rbsml_bL25/Gln-tRNA_synth_N"/>
</dbReference>
<dbReference type="KEGG" id="cpat:CLPA_c16910"/>
<evidence type="ECO:0000313" key="10">
    <source>
        <dbReference type="EMBL" id="KRU12243.1"/>
    </source>
</evidence>
<evidence type="ECO:0000256" key="4">
    <source>
        <dbReference type="ARBA" id="ARBA00023274"/>
    </source>
</evidence>
<evidence type="ECO:0000259" key="8">
    <source>
        <dbReference type="Pfam" id="PF14693"/>
    </source>
</evidence>
<dbReference type="Pfam" id="PF14693">
    <property type="entry name" value="Ribosomal_TL5_C"/>
    <property type="match status" value="1"/>
</dbReference>
<dbReference type="Gene3D" id="2.170.120.20">
    <property type="entry name" value="Ribosomal protein L25, beta domain"/>
    <property type="match status" value="1"/>
</dbReference>
<dbReference type="GO" id="GO:0006412">
    <property type="term" value="P:translation"/>
    <property type="evidence" value="ECO:0007669"/>
    <property type="project" value="UniProtKB-UniRule"/>
</dbReference>
<dbReference type="EMBL" id="CP009268">
    <property type="protein sequence ID" value="AJA51749.1"/>
    <property type="molecule type" value="Genomic_DNA"/>
</dbReference>
<name>A0A0H3J1K0_CLOPA</name>
<dbReference type="KEGG" id="cpae:CPAST_c16910"/>
<feature type="compositionally biased region" description="Polar residues" evidence="6">
    <location>
        <begin position="199"/>
        <end position="210"/>
    </location>
</feature>
<feature type="domain" description="Large ribosomal subunit protein bL25 L25" evidence="7">
    <location>
        <begin position="4"/>
        <end position="90"/>
    </location>
</feature>
<reference evidence="9 12" key="1">
    <citation type="journal article" date="2015" name="Genome Announc.">
        <title>Complete Genome Sequence of the Nitrogen-Fixing and Solvent-Producing Clostridium pasteurianum DSM 525.</title>
        <authorList>
            <person name="Poehlein A."/>
            <person name="Grosse-Honebrink A."/>
            <person name="Zhang Y."/>
            <person name="Minton N.P."/>
            <person name="Daniel R."/>
        </authorList>
    </citation>
    <scope>NUCLEOTIDE SEQUENCE [LARGE SCALE GENOMIC DNA]</scope>
    <source>
        <strain evidence="9">DSM 525</strain>
        <strain evidence="12">DSM 525 / ATCC 6013</strain>
    </source>
</reference>
<dbReference type="PANTHER" id="PTHR33284:SF1">
    <property type="entry name" value="RIBOSOMAL PROTEIN L25_GLN-TRNA SYNTHETASE, ANTI-CODON-BINDING DOMAIN-CONTAINING PROTEIN"/>
    <property type="match status" value="1"/>
</dbReference>
<dbReference type="GO" id="GO:0022625">
    <property type="term" value="C:cytosolic large ribosomal subunit"/>
    <property type="evidence" value="ECO:0007669"/>
    <property type="project" value="TreeGrafter"/>
</dbReference>
<dbReference type="Proteomes" id="UP000028042">
    <property type="component" value="Unassembled WGS sequence"/>
</dbReference>
<feature type="domain" description="Large ribosomal subunit protein bL25 beta" evidence="8">
    <location>
        <begin position="100"/>
        <end position="179"/>
    </location>
</feature>
<feature type="region of interest" description="Disordered" evidence="6">
    <location>
        <begin position="181"/>
        <end position="210"/>
    </location>
</feature>
<dbReference type="InterPro" id="IPR020057">
    <property type="entry name" value="Ribosomal_bL25_b-dom"/>
</dbReference>
<organism evidence="9 12">
    <name type="scientific">Clostridium pasteurianum DSM 525 = ATCC 6013</name>
    <dbReference type="NCBI Taxonomy" id="1262449"/>
    <lineage>
        <taxon>Bacteria</taxon>
        <taxon>Bacillati</taxon>
        <taxon>Bacillota</taxon>
        <taxon>Clostridia</taxon>
        <taxon>Eubacteriales</taxon>
        <taxon>Clostridiaceae</taxon>
        <taxon>Clostridium</taxon>
    </lineage>
</organism>
<comment type="function">
    <text evidence="5">This is one of the proteins that binds to the 5S RNA in the ribosome where it forms part of the central protuberance.</text>
</comment>
<dbReference type="eggNOG" id="COG1825">
    <property type="taxonomic scope" value="Bacteria"/>
</dbReference>
<dbReference type="PANTHER" id="PTHR33284">
    <property type="entry name" value="RIBOSOMAL PROTEIN L25/GLN-TRNA SYNTHETASE, ANTI-CODON-BINDING DOMAIN-CONTAINING PROTEIN"/>
    <property type="match status" value="1"/>
</dbReference>
<evidence type="ECO:0000256" key="5">
    <source>
        <dbReference type="HAMAP-Rule" id="MF_01334"/>
    </source>
</evidence>
<evidence type="ECO:0000256" key="2">
    <source>
        <dbReference type="ARBA" id="ARBA00022884"/>
    </source>
</evidence>
<dbReference type="EMBL" id="JPGY02000001">
    <property type="protein sequence ID" value="KRU12243.1"/>
    <property type="molecule type" value="Genomic_DNA"/>
</dbReference>
<feature type="compositionally biased region" description="Acidic residues" evidence="6">
    <location>
        <begin position="185"/>
        <end position="198"/>
    </location>
</feature>
<keyword evidence="12" id="KW-1185">Reference proteome</keyword>
<dbReference type="InterPro" id="IPR001021">
    <property type="entry name" value="Ribosomal_bL25_long"/>
</dbReference>
<comment type="similarity">
    <text evidence="5">Belongs to the bacterial ribosomal protein bL25 family. CTC subfamily.</text>
</comment>
<reference evidence="10" key="2">
    <citation type="submission" date="2015-10" db="EMBL/GenBank/DDBJ databases">
        <title>Improved Draft Genome Sequence of Clostridium pasteurianum Strain ATCC 6013 (DSM 525) Using a Hybrid Next-Generation Sequencing Approach.</title>
        <authorList>
            <person name="Pyne M.E."/>
            <person name="Utturkar S.M."/>
            <person name="Brown S.D."/>
            <person name="Moo-Young M."/>
            <person name="Chung D.A."/>
            <person name="Chou P.C."/>
        </authorList>
    </citation>
    <scope>NUCLEOTIDE SEQUENCE</scope>
    <source>
        <strain evidence="10">ATCC 6013</strain>
    </source>
</reference>
<dbReference type="Gene3D" id="2.40.240.10">
    <property type="entry name" value="Ribosomal Protein L25, Chain P"/>
    <property type="match status" value="1"/>
</dbReference>
<gene>
    <name evidence="9" type="primary">rplY1</name>
    <name evidence="5" type="synonym">ctc</name>
    <name evidence="5" type="synonym">rplY</name>
    <name evidence="9" type="ORF">CLPA_c16910</name>
    <name evidence="10" type="ORF">CP6013_01490</name>
</gene>
<evidence type="ECO:0000256" key="6">
    <source>
        <dbReference type="SAM" id="MobiDB-lite"/>
    </source>
</evidence>
<keyword evidence="4 5" id="KW-0687">Ribonucleoprotein</keyword>
<dbReference type="SUPFAM" id="SSF50715">
    <property type="entry name" value="Ribosomal protein L25-like"/>
    <property type="match status" value="1"/>
</dbReference>
<sequence>MELINANVRNKKVNHAAKKNRKNGLIPGIIYGKNVENTLFEIGELELQREIAINGEHGILEINIDGEKHKTLIKEIQKDPIKHKIIHIDLEDLSGNRNFTTEVPLNFNGESNIRKFGGILQKSKDSVKIRCQADNLPKSIDVDVSNLSFGDTLRIADIEASSEISIIDDLNSIVVTVTGASGGDIPDEGNEEAIDETNENQSSTADSGNV</sequence>
<dbReference type="GO" id="GO:0008097">
    <property type="term" value="F:5S rRNA binding"/>
    <property type="evidence" value="ECO:0007669"/>
    <property type="project" value="InterPro"/>
</dbReference>
<dbReference type="Proteomes" id="UP000030905">
    <property type="component" value="Chromosome"/>
</dbReference>
<evidence type="ECO:0000313" key="11">
    <source>
        <dbReference type="Proteomes" id="UP000028042"/>
    </source>
</evidence>
<evidence type="ECO:0000313" key="12">
    <source>
        <dbReference type="Proteomes" id="UP000030905"/>
    </source>
</evidence>
<dbReference type="RefSeq" id="WP_003443647.1">
    <property type="nucleotide sequence ID" value="NZ_ANZB01000004.1"/>
</dbReference>
<evidence type="ECO:0000313" key="9">
    <source>
        <dbReference type="EMBL" id="AJA51749.1"/>
    </source>
</evidence>
<evidence type="ECO:0000256" key="1">
    <source>
        <dbReference type="ARBA" id="ARBA00022730"/>
    </source>
</evidence>
<comment type="subunit">
    <text evidence="5">Part of the 50S ribosomal subunit; part of the 5S rRNA/L5/L18/L25 subcomplex. Contacts the 5S rRNA. Binds to the 5S rRNA independently of L5 and L18.</text>
</comment>
<dbReference type="NCBIfam" id="TIGR00731">
    <property type="entry name" value="bL25_bact_ctc"/>
    <property type="match status" value="1"/>
</dbReference>
<evidence type="ECO:0000256" key="3">
    <source>
        <dbReference type="ARBA" id="ARBA00022980"/>
    </source>
</evidence>
<evidence type="ECO:0000259" key="7">
    <source>
        <dbReference type="Pfam" id="PF01386"/>
    </source>
</evidence>
<dbReference type="PATRIC" id="fig|1262449.3.peg.1526"/>
<proteinExistence type="inferred from homology"/>
<keyword evidence="1 5" id="KW-0699">rRNA-binding</keyword>
<dbReference type="AlphaFoldDB" id="A0A0H3J1K0"/>
<accession>A0A0H3J1K0</accession>
<protein>
    <recommendedName>
        <fullName evidence="5">Large ribosomal subunit protein bL25</fullName>
    </recommendedName>
    <alternativeName>
        <fullName evidence="5">General stress protein CTC</fullName>
    </alternativeName>
</protein>
<dbReference type="InterPro" id="IPR011035">
    <property type="entry name" value="Ribosomal_bL25/Gln-tRNA_synth"/>
</dbReference>
<reference evidence="10 11" key="3">
    <citation type="journal article" name="Genome Announc.">
        <title>Improved Draft Genome Sequence of Clostridium pasteurianum Strain ATCC 6013 (DSM 525) Using a Hybrid Next-Generation Sequencing Approach.</title>
        <authorList>
            <person name="Pyne M.E."/>
            <person name="Utturkar S."/>
            <person name="Brown S.D."/>
            <person name="Moo-Young M."/>
            <person name="Chung D.A."/>
            <person name="Chou C.P."/>
        </authorList>
    </citation>
    <scope>NUCLEOTIDE SEQUENCE [LARGE SCALE GENOMIC DNA]</scope>
    <source>
        <strain evidence="10 11">ATCC 6013</strain>
    </source>
</reference>
<dbReference type="GO" id="GO:0003735">
    <property type="term" value="F:structural constituent of ribosome"/>
    <property type="evidence" value="ECO:0007669"/>
    <property type="project" value="InterPro"/>
</dbReference>
<dbReference type="HAMAP" id="MF_01334">
    <property type="entry name" value="Ribosomal_bL25_CTC"/>
    <property type="match status" value="1"/>
</dbReference>
<dbReference type="InterPro" id="IPR037121">
    <property type="entry name" value="Ribosomal_bL25_C"/>
</dbReference>
<dbReference type="GeneID" id="93073854"/>
<dbReference type="Pfam" id="PF01386">
    <property type="entry name" value="Ribosomal_L25p"/>
    <property type="match status" value="1"/>
</dbReference>
<keyword evidence="3 5" id="KW-0689">Ribosomal protein</keyword>
<keyword evidence="2 5" id="KW-0694">RNA-binding</keyword>
<dbReference type="CDD" id="cd00495">
    <property type="entry name" value="Ribosomal_L25_TL5_CTC"/>
    <property type="match status" value="1"/>
</dbReference>
<dbReference type="InterPro" id="IPR029751">
    <property type="entry name" value="Ribosomal_L25_dom"/>
</dbReference>
<dbReference type="InterPro" id="IPR020930">
    <property type="entry name" value="Ribosomal_uL5_bac-type"/>
</dbReference>